<dbReference type="EMBL" id="JAPNOA010000022">
    <property type="protein sequence ID" value="MCY0965134.1"/>
    <property type="molecule type" value="Genomic_DNA"/>
</dbReference>
<dbReference type="CDD" id="cd00207">
    <property type="entry name" value="fer2"/>
    <property type="match status" value="1"/>
</dbReference>
<gene>
    <name evidence="3" type="primary">yfaE</name>
    <name evidence="3" type="ORF">OUO13_08045</name>
</gene>
<dbReference type="AlphaFoldDB" id="A0A9X3EE47"/>
<dbReference type="Pfam" id="PF00111">
    <property type="entry name" value="Fer2"/>
    <property type="match status" value="1"/>
</dbReference>
<dbReference type="SUPFAM" id="SSF54292">
    <property type="entry name" value="2Fe-2S ferredoxin-like"/>
    <property type="match status" value="1"/>
</dbReference>
<protein>
    <submittedName>
        <fullName evidence="3">Class I ribonucleotide reductase maintenance protein YfaE</fullName>
    </submittedName>
</protein>
<dbReference type="InterPro" id="IPR001041">
    <property type="entry name" value="2Fe-2S_ferredoxin-type"/>
</dbReference>
<evidence type="ECO:0000259" key="2">
    <source>
        <dbReference type="PROSITE" id="PS51085"/>
    </source>
</evidence>
<dbReference type="InterPro" id="IPR036010">
    <property type="entry name" value="2Fe-2S_ferredoxin-like_sf"/>
</dbReference>
<feature type="region of interest" description="Disordered" evidence="1">
    <location>
        <begin position="54"/>
        <end position="73"/>
    </location>
</feature>
<sequence>MPAPAQGHYRSGLAPEQDTTTFELDGGLTDAQPDFELEALVAEPALGPAQTELWLPDTDPEHPQPSPQLELDGMAPPLYHIRLDDGREARFQHAANLLSSLEAQNIDVHFQCREGYCGSCRAQLLDGEVHYAEEPMAWLNEGEILLCCCIPRSNLHIRLQD</sequence>
<name>A0A9X3EE47_9GAMM</name>
<dbReference type="GO" id="GO:0051537">
    <property type="term" value="F:2 iron, 2 sulfur cluster binding"/>
    <property type="evidence" value="ECO:0007669"/>
    <property type="project" value="InterPro"/>
</dbReference>
<dbReference type="NCBIfam" id="NF007985">
    <property type="entry name" value="PRK10713.1"/>
    <property type="match status" value="1"/>
</dbReference>
<dbReference type="PROSITE" id="PS00197">
    <property type="entry name" value="2FE2S_FER_1"/>
    <property type="match status" value="1"/>
</dbReference>
<evidence type="ECO:0000313" key="3">
    <source>
        <dbReference type="EMBL" id="MCY0965134.1"/>
    </source>
</evidence>
<reference evidence="3" key="1">
    <citation type="submission" date="2022-11" db="EMBL/GenBank/DDBJ databases">
        <title>Parathalassolutuus dongxingensis gen. nov., sp. nov., a novel member of family Oceanospirillaceae isolated from a coastal shrimp pond in Guangxi, China.</title>
        <authorList>
            <person name="Chen H."/>
        </authorList>
    </citation>
    <scope>NUCLEOTIDE SEQUENCE</scope>
    <source>
        <strain evidence="3">G-43</strain>
    </source>
</reference>
<proteinExistence type="predicted"/>
<feature type="domain" description="2Fe-2S ferredoxin-type" evidence="2">
    <location>
        <begin position="79"/>
        <end position="161"/>
    </location>
</feature>
<dbReference type="PROSITE" id="PS51085">
    <property type="entry name" value="2FE2S_FER_2"/>
    <property type="match status" value="1"/>
</dbReference>
<dbReference type="InterPro" id="IPR012675">
    <property type="entry name" value="Beta-grasp_dom_sf"/>
</dbReference>
<dbReference type="InterPro" id="IPR006058">
    <property type="entry name" value="2Fe2S_fd_BS"/>
</dbReference>
<evidence type="ECO:0000313" key="4">
    <source>
        <dbReference type="Proteomes" id="UP001150830"/>
    </source>
</evidence>
<dbReference type="RefSeq" id="WP_283173349.1">
    <property type="nucleotide sequence ID" value="NZ_JAPNOA010000022.1"/>
</dbReference>
<comment type="caution">
    <text evidence="3">The sequence shown here is derived from an EMBL/GenBank/DDBJ whole genome shotgun (WGS) entry which is preliminary data.</text>
</comment>
<keyword evidence="4" id="KW-1185">Reference proteome</keyword>
<dbReference type="Gene3D" id="3.10.20.30">
    <property type="match status" value="1"/>
</dbReference>
<dbReference type="Proteomes" id="UP001150830">
    <property type="component" value="Unassembled WGS sequence"/>
</dbReference>
<organism evidence="3 4">
    <name type="scientific">Parathalassolituus penaei</name>
    <dbReference type="NCBI Taxonomy" id="2997323"/>
    <lineage>
        <taxon>Bacteria</taxon>
        <taxon>Pseudomonadati</taxon>
        <taxon>Pseudomonadota</taxon>
        <taxon>Gammaproteobacteria</taxon>
        <taxon>Oceanospirillales</taxon>
        <taxon>Oceanospirillaceae</taxon>
        <taxon>Parathalassolituus</taxon>
    </lineage>
</organism>
<feature type="region of interest" description="Disordered" evidence="1">
    <location>
        <begin position="1"/>
        <end position="29"/>
    </location>
</feature>
<accession>A0A9X3EE47</accession>
<evidence type="ECO:0000256" key="1">
    <source>
        <dbReference type="SAM" id="MobiDB-lite"/>
    </source>
</evidence>